<evidence type="ECO:0000256" key="1">
    <source>
        <dbReference type="SAM" id="MobiDB-lite"/>
    </source>
</evidence>
<sequence length="239" mass="26661">HFLISKSMVVADLEELVSRLMQMDNTSRPALAAMIMDESLHHSLDDFEGQKMNPYEADAMEMAIRTGKLAEDKAYILHHPDQFPEGSPQHEMAKAEALEIGRELVNAAAQAQNEMNDGRFAKAPLPFTNSGELHPAYREIVRSSVAKQTGKSRQTRGDTDFNPFDESGKVVTRLVSTYTGGKGKDEGYARWYEPAAKELGFVGRRFKSSGKNRGQPEGGHEFKIPAHYVHHNAIDVMDE</sequence>
<gene>
    <name evidence="2" type="ORF">METZ01_LOCUS487338</name>
</gene>
<reference evidence="2" key="1">
    <citation type="submission" date="2018-05" db="EMBL/GenBank/DDBJ databases">
        <authorList>
            <person name="Lanie J.A."/>
            <person name="Ng W.-L."/>
            <person name="Kazmierczak K.M."/>
            <person name="Andrzejewski T.M."/>
            <person name="Davidsen T.M."/>
            <person name="Wayne K.J."/>
            <person name="Tettelin H."/>
            <person name="Glass J.I."/>
            <person name="Rusch D."/>
            <person name="Podicherti R."/>
            <person name="Tsui H.-C.T."/>
            <person name="Winkler M.E."/>
        </authorList>
    </citation>
    <scope>NUCLEOTIDE SEQUENCE</scope>
</reference>
<feature type="non-terminal residue" evidence="2">
    <location>
        <position position="239"/>
    </location>
</feature>
<accession>A0A383CQV4</accession>
<evidence type="ECO:0000313" key="2">
    <source>
        <dbReference type="EMBL" id="SVE34484.1"/>
    </source>
</evidence>
<dbReference type="AlphaFoldDB" id="A0A383CQV4"/>
<protein>
    <submittedName>
        <fullName evidence="2">Uncharacterized protein</fullName>
    </submittedName>
</protein>
<proteinExistence type="predicted"/>
<organism evidence="2">
    <name type="scientific">marine metagenome</name>
    <dbReference type="NCBI Taxonomy" id="408172"/>
    <lineage>
        <taxon>unclassified sequences</taxon>
        <taxon>metagenomes</taxon>
        <taxon>ecological metagenomes</taxon>
    </lineage>
</organism>
<feature type="non-terminal residue" evidence="2">
    <location>
        <position position="1"/>
    </location>
</feature>
<name>A0A383CQV4_9ZZZZ</name>
<dbReference type="EMBL" id="UINC01210838">
    <property type="protein sequence ID" value="SVE34484.1"/>
    <property type="molecule type" value="Genomic_DNA"/>
</dbReference>
<feature type="region of interest" description="Disordered" evidence="1">
    <location>
        <begin position="144"/>
        <end position="164"/>
    </location>
</feature>